<keyword evidence="1" id="KW-0812">Transmembrane</keyword>
<proteinExistence type="predicted"/>
<sequence>MDLNKLWQAQQVPAFDIEEFRKLANKYKKGRKWKFIWTNLLLGLTFVFIVCIAYFIKPESKSTYVGLGLILSSIFLFLLVHSGILKLYLSLDHDSKSYVEKLREVQKREEFLSTQVLEAYTVLLGLGIALYMWEYAVKLGLLGGGIAYGITIIWIIINWVWLRPMQLKKEREKRAEVLEKAEKLQEQWK</sequence>
<feature type="transmembrane region" description="Helical" evidence="1">
    <location>
        <begin position="62"/>
        <end position="89"/>
    </location>
</feature>
<name>E4RZW4_LEAB4</name>
<dbReference type="OrthoDB" id="795301at2"/>
<dbReference type="Proteomes" id="UP000007435">
    <property type="component" value="Chromosome"/>
</dbReference>
<dbReference type="EMBL" id="CP002305">
    <property type="protein sequence ID" value="ADQ19256.1"/>
    <property type="molecule type" value="Genomic_DNA"/>
</dbReference>
<feature type="transmembrane region" description="Helical" evidence="1">
    <location>
        <begin position="110"/>
        <end position="133"/>
    </location>
</feature>
<keyword evidence="3" id="KW-1185">Reference proteome</keyword>
<evidence type="ECO:0000313" key="2">
    <source>
        <dbReference type="EMBL" id="ADQ19256.1"/>
    </source>
</evidence>
<keyword evidence="1" id="KW-0472">Membrane</keyword>
<feature type="transmembrane region" description="Helical" evidence="1">
    <location>
        <begin position="139"/>
        <end position="162"/>
    </location>
</feature>
<dbReference type="STRING" id="649349.Lbys_3608"/>
<dbReference type="eggNOG" id="ENOG502ZC0D">
    <property type="taxonomic scope" value="Bacteria"/>
</dbReference>
<gene>
    <name evidence="2" type="ordered locus">Lbys_3608</name>
</gene>
<reference key="1">
    <citation type="submission" date="2010-11" db="EMBL/GenBank/DDBJ databases">
        <title>The complete genome of Leadbetterella byssophila DSM 17132.</title>
        <authorList>
            <consortium name="US DOE Joint Genome Institute (JGI-PGF)"/>
            <person name="Lucas S."/>
            <person name="Copeland A."/>
            <person name="Lapidus A."/>
            <person name="Glavina del Rio T."/>
            <person name="Dalin E."/>
            <person name="Tice H."/>
            <person name="Bruce D."/>
            <person name="Goodwin L."/>
            <person name="Pitluck S."/>
            <person name="Kyrpides N."/>
            <person name="Mavromatis K."/>
            <person name="Ivanova N."/>
            <person name="Teshima H."/>
            <person name="Brettin T."/>
            <person name="Detter J.C."/>
            <person name="Han C."/>
            <person name="Tapia R."/>
            <person name="Land M."/>
            <person name="Hauser L."/>
            <person name="Markowitz V."/>
            <person name="Cheng J.-F."/>
            <person name="Hugenholtz P."/>
            <person name="Woyke T."/>
            <person name="Wu D."/>
            <person name="Tindall B."/>
            <person name="Pomrenke H.G."/>
            <person name="Brambilla E."/>
            <person name="Klenk H.-P."/>
            <person name="Eisen J.A."/>
        </authorList>
    </citation>
    <scope>NUCLEOTIDE SEQUENCE [LARGE SCALE GENOMIC DNA]</scope>
    <source>
        <strain>DSM 17132</strain>
    </source>
</reference>
<organism evidence="2 3">
    <name type="scientific">Leadbetterella byssophila (strain DSM 17132 / JCM 16389 / KACC 11308 / NBRC 106382 / 4M15)</name>
    <dbReference type="NCBI Taxonomy" id="649349"/>
    <lineage>
        <taxon>Bacteria</taxon>
        <taxon>Pseudomonadati</taxon>
        <taxon>Bacteroidota</taxon>
        <taxon>Cytophagia</taxon>
        <taxon>Cytophagales</taxon>
        <taxon>Leadbetterellaceae</taxon>
        <taxon>Leadbetterella</taxon>
    </lineage>
</organism>
<evidence type="ECO:0000256" key="1">
    <source>
        <dbReference type="SAM" id="Phobius"/>
    </source>
</evidence>
<dbReference type="HOGENOM" id="CLU_1376373_0_0_10"/>
<dbReference type="KEGG" id="lby:Lbys_3608"/>
<dbReference type="RefSeq" id="WP_013410277.1">
    <property type="nucleotide sequence ID" value="NC_014655.1"/>
</dbReference>
<reference evidence="2 3" key="2">
    <citation type="journal article" date="2011" name="Stand. Genomic Sci.">
        <title>Complete genome sequence of Leadbetterella byssophila type strain (4M15).</title>
        <authorList>
            <person name="Abt B."/>
            <person name="Teshima H."/>
            <person name="Lucas S."/>
            <person name="Lapidus A."/>
            <person name="Del Rio T.G."/>
            <person name="Nolan M."/>
            <person name="Tice H."/>
            <person name="Cheng J.F."/>
            <person name="Pitluck S."/>
            <person name="Liolios K."/>
            <person name="Pagani I."/>
            <person name="Ivanova N."/>
            <person name="Mavromatis K."/>
            <person name="Pati A."/>
            <person name="Tapia R."/>
            <person name="Han C."/>
            <person name="Goodwin L."/>
            <person name="Chen A."/>
            <person name="Palaniappan K."/>
            <person name="Land M."/>
            <person name="Hauser L."/>
            <person name="Chang Y.J."/>
            <person name="Jeffries C.D."/>
            <person name="Rohde M."/>
            <person name="Goker M."/>
            <person name="Tindall B.J."/>
            <person name="Detter J.C."/>
            <person name="Woyke T."/>
            <person name="Bristow J."/>
            <person name="Eisen J.A."/>
            <person name="Markowitz V."/>
            <person name="Hugenholtz P."/>
            <person name="Klenk H.P."/>
            <person name="Kyrpides N.C."/>
        </authorList>
    </citation>
    <scope>NUCLEOTIDE SEQUENCE [LARGE SCALE GENOMIC DNA]</scope>
    <source>
        <strain evidence="3">DSM 17132 / JCM 16389 / KACC 11308 / NBRC 106382 / 4M15</strain>
    </source>
</reference>
<keyword evidence="1" id="KW-1133">Transmembrane helix</keyword>
<protein>
    <submittedName>
        <fullName evidence="2">Uncharacterized protein</fullName>
    </submittedName>
</protein>
<feature type="transmembrane region" description="Helical" evidence="1">
    <location>
        <begin position="35"/>
        <end position="56"/>
    </location>
</feature>
<accession>E4RZW4</accession>
<evidence type="ECO:0000313" key="3">
    <source>
        <dbReference type="Proteomes" id="UP000007435"/>
    </source>
</evidence>
<dbReference type="AlphaFoldDB" id="E4RZW4"/>